<accession>A0A554A0F8</accession>
<organism evidence="1 2">
    <name type="scientific">Alkalicoccobacillus porphyridii</name>
    <dbReference type="NCBI Taxonomy" id="2597270"/>
    <lineage>
        <taxon>Bacteria</taxon>
        <taxon>Bacillati</taxon>
        <taxon>Bacillota</taxon>
        <taxon>Bacilli</taxon>
        <taxon>Bacillales</taxon>
        <taxon>Bacillaceae</taxon>
        <taxon>Alkalicoccobacillus</taxon>
    </lineage>
</organism>
<dbReference type="OrthoDB" id="2678957at2"/>
<protein>
    <submittedName>
        <fullName evidence="1">Uncharacterized protein</fullName>
    </submittedName>
</protein>
<evidence type="ECO:0000313" key="2">
    <source>
        <dbReference type="Proteomes" id="UP000318521"/>
    </source>
</evidence>
<dbReference type="Proteomes" id="UP000318521">
    <property type="component" value="Unassembled WGS sequence"/>
</dbReference>
<dbReference type="EMBL" id="VLXZ01000004">
    <property type="protein sequence ID" value="TSB47180.1"/>
    <property type="molecule type" value="Genomic_DNA"/>
</dbReference>
<name>A0A554A0F8_9BACI</name>
<dbReference type="AlphaFoldDB" id="A0A554A0F8"/>
<gene>
    <name evidence="1" type="ORF">FN960_08610</name>
</gene>
<proteinExistence type="predicted"/>
<keyword evidence="2" id="KW-1185">Reference proteome</keyword>
<sequence length="78" mass="9069">MILLFAQWCINFDLDPKVIYQKAFPGDIHNQKLIEAIDLTLPKEEADDVSLTSLLEVLSWFEQDQLAYIVMEEAQRLT</sequence>
<reference evidence="1 2" key="1">
    <citation type="submission" date="2019-07" db="EMBL/GenBank/DDBJ databases">
        <authorList>
            <person name="Park Y.J."/>
            <person name="Jeong S.E."/>
            <person name="Jung H.S."/>
        </authorList>
    </citation>
    <scope>NUCLEOTIDE SEQUENCE [LARGE SCALE GENOMIC DNA]</scope>
    <source>
        <strain evidence="2">P16(2019)</strain>
    </source>
</reference>
<evidence type="ECO:0000313" key="1">
    <source>
        <dbReference type="EMBL" id="TSB47180.1"/>
    </source>
</evidence>
<comment type="caution">
    <text evidence="1">The sequence shown here is derived from an EMBL/GenBank/DDBJ whole genome shotgun (WGS) entry which is preliminary data.</text>
</comment>